<dbReference type="PANTHER" id="PTHR46888">
    <property type="entry name" value="ZINC KNUCKLE DOMAINCONTAINING PROTEIN-RELATED"/>
    <property type="match status" value="1"/>
</dbReference>
<organism evidence="1 2">
    <name type="scientific">Elysia marginata</name>
    <dbReference type="NCBI Taxonomy" id="1093978"/>
    <lineage>
        <taxon>Eukaryota</taxon>
        <taxon>Metazoa</taxon>
        <taxon>Spiralia</taxon>
        <taxon>Lophotrochozoa</taxon>
        <taxon>Mollusca</taxon>
        <taxon>Gastropoda</taxon>
        <taxon>Heterobranchia</taxon>
        <taxon>Euthyneura</taxon>
        <taxon>Panpulmonata</taxon>
        <taxon>Sacoglossa</taxon>
        <taxon>Placobranchoidea</taxon>
        <taxon>Plakobranchidae</taxon>
        <taxon>Elysia</taxon>
    </lineage>
</organism>
<proteinExistence type="predicted"/>
<evidence type="ECO:0000313" key="2">
    <source>
        <dbReference type="Proteomes" id="UP000762676"/>
    </source>
</evidence>
<dbReference type="Proteomes" id="UP000762676">
    <property type="component" value="Unassembled WGS sequence"/>
</dbReference>
<gene>
    <name evidence="1" type="ORF">ElyMa_000749800</name>
</gene>
<evidence type="ECO:0000313" key="1">
    <source>
        <dbReference type="EMBL" id="GFR87561.1"/>
    </source>
</evidence>
<reference evidence="1 2" key="1">
    <citation type="journal article" date="2021" name="Elife">
        <title>Chloroplast acquisition without the gene transfer in kleptoplastic sea slugs, Plakobranchus ocellatus.</title>
        <authorList>
            <person name="Maeda T."/>
            <person name="Takahashi S."/>
            <person name="Yoshida T."/>
            <person name="Shimamura S."/>
            <person name="Takaki Y."/>
            <person name="Nagai Y."/>
            <person name="Toyoda A."/>
            <person name="Suzuki Y."/>
            <person name="Arimoto A."/>
            <person name="Ishii H."/>
            <person name="Satoh N."/>
            <person name="Nishiyama T."/>
            <person name="Hasebe M."/>
            <person name="Maruyama T."/>
            <person name="Minagawa J."/>
            <person name="Obokata J."/>
            <person name="Shigenobu S."/>
        </authorList>
    </citation>
    <scope>NUCLEOTIDE SEQUENCE [LARGE SCALE GENOMIC DNA]</scope>
</reference>
<dbReference type="PANTHER" id="PTHR46888:SF1">
    <property type="entry name" value="RIBONUCLEASE H"/>
    <property type="match status" value="1"/>
</dbReference>
<comment type="caution">
    <text evidence="1">The sequence shown here is derived from an EMBL/GenBank/DDBJ whole genome shotgun (WGS) entry which is preliminary data.</text>
</comment>
<keyword evidence="2" id="KW-1185">Reference proteome</keyword>
<protein>
    <submittedName>
        <fullName evidence="1">Zinc finger protein</fullName>
    </submittedName>
</protein>
<dbReference type="AlphaFoldDB" id="A0AAV4GSR6"/>
<dbReference type="EMBL" id="BMAT01001524">
    <property type="protein sequence ID" value="GFR87561.1"/>
    <property type="molecule type" value="Genomic_DNA"/>
</dbReference>
<name>A0AAV4GSR6_9GAST</name>
<accession>A0AAV4GSR6</accession>
<sequence>MDGTTRSAPIAEVQVTTPFYNGELRALAVENPIADVIIGNIDGASEKGTEEKAAIGAVQTRKAAMKQRVNLDEYEEAIKEIDGGDKRISLMEFSTAEIKEAQENDKSLVKAWEKAETERPVDRDNWLTVKNGLLYRMKEHRNGSGTAEQLVAPQKFRNKIMEIAHEGVFEGHLGTGRTLDKIMQSFFGLESVQMFSGTAAHMMHAKRRPIRVDKGRYHYRPRP</sequence>
<dbReference type="Gene3D" id="1.10.340.70">
    <property type="match status" value="1"/>
</dbReference>